<dbReference type="EMBL" id="CP099419">
    <property type="protein sequence ID" value="USW50181.1"/>
    <property type="molecule type" value="Genomic_DNA"/>
</dbReference>
<sequence>MVWYVGESRGGHRSLSTTSEISRGASLKTSSSAVDGNGDSGSSIRSTKSASCANTADDDDEEVKESYVHGVRELSRPIEDPDAAADRLGRDVEELTHEGHEGTESSARETITIKEELHEEEFPRDIARDRLPSHRDEPSIHAESPRELSVNEQIILKAVRRAEPKFWQEVARMVNVLAEEGEEMSSEEIKAAYDRMRQ</sequence>
<feature type="compositionally biased region" description="Basic and acidic residues" evidence="1">
    <location>
        <begin position="64"/>
        <end position="146"/>
    </location>
</feature>
<name>A0A9Q9AQF2_9PEZI</name>
<protein>
    <submittedName>
        <fullName evidence="2">Uncharacterized protein</fullName>
    </submittedName>
</protein>
<reference evidence="2" key="1">
    <citation type="submission" date="2022-06" db="EMBL/GenBank/DDBJ databases">
        <title>Complete genome sequences of two strains of the flax pathogen Septoria linicola.</title>
        <authorList>
            <person name="Lapalu N."/>
            <person name="Simon A."/>
            <person name="Demenou B."/>
            <person name="Paumier D."/>
            <person name="Guillot M.-P."/>
            <person name="Gout L."/>
            <person name="Valade R."/>
        </authorList>
    </citation>
    <scope>NUCLEOTIDE SEQUENCE</scope>
    <source>
        <strain evidence="2">SE15195</strain>
    </source>
</reference>
<dbReference type="AlphaFoldDB" id="A0A9Q9AQF2"/>
<feature type="compositionally biased region" description="Polar residues" evidence="1">
    <location>
        <begin position="14"/>
        <end position="54"/>
    </location>
</feature>
<keyword evidence="3" id="KW-1185">Reference proteome</keyword>
<evidence type="ECO:0000313" key="3">
    <source>
        <dbReference type="Proteomes" id="UP001056384"/>
    </source>
</evidence>
<accession>A0A9Q9AQF2</accession>
<evidence type="ECO:0000313" key="2">
    <source>
        <dbReference type="EMBL" id="USW50181.1"/>
    </source>
</evidence>
<organism evidence="2 3">
    <name type="scientific">Septoria linicola</name>
    <dbReference type="NCBI Taxonomy" id="215465"/>
    <lineage>
        <taxon>Eukaryota</taxon>
        <taxon>Fungi</taxon>
        <taxon>Dikarya</taxon>
        <taxon>Ascomycota</taxon>
        <taxon>Pezizomycotina</taxon>
        <taxon>Dothideomycetes</taxon>
        <taxon>Dothideomycetidae</taxon>
        <taxon>Mycosphaerellales</taxon>
        <taxon>Mycosphaerellaceae</taxon>
        <taxon>Septoria</taxon>
    </lineage>
</organism>
<gene>
    <name evidence="2" type="ORF">Slin15195_G035000</name>
</gene>
<dbReference type="Proteomes" id="UP001056384">
    <property type="component" value="Chromosome 2"/>
</dbReference>
<evidence type="ECO:0000256" key="1">
    <source>
        <dbReference type="SAM" id="MobiDB-lite"/>
    </source>
</evidence>
<feature type="region of interest" description="Disordered" evidence="1">
    <location>
        <begin position="1"/>
        <end position="147"/>
    </location>
</feature>
<proteinExistence type="predicted"/>